<sequence>MLISDLFKNWRNFSGRASRLEFFVISIIGFIALILTFFLAVKVFEVFFGDYQKAFHQQVSSAEYANVVFQSALNEWLNTGNVNQTSNTITSHYQNYKSNTLQHIFFSSLSFIFFLPFIITWIAGAIRRLHDIGTFGWWVFIVLIPIYLFLDNWLIIAPLLFLFFKEGQPFYNKYGPDPKNPTAPIPLEIPKRPKRLEKFEAETLKIVEKVKTILQPYFQQITNKFKK</sequence>
<dbReference type="GO" id="GO:0005886">
    <property type="term" value="C:plasma membrane"/>
    <property type="evidence" value="ECO:0007669"/>
    <property type="project" value="TreeGrafter"/>
</dbReference>
<dbReference type="InterPro" id="IPR008523">
    <property type="entry name" value="DUF805"/>
</dbReference>
<evidence type="ECO:0000313" key="3">
    <source>
        <dbReference type="Proteomes" id="UP000092746"/>
    </source>
</evidence>
<dbReference type="RefSeq" id="WP_065294800.1">
    <property type="nucleotide sequence ID" value="NZ_MAQE01000001.1"/>
</dbReference>
<dbReference type="EMBL" id="MAQE01000001">
    <property type="protein sequence ID" value="OBY54284.1"/>
    <property type="molecule type" value="Genomic_DNA"/>
</dbReference>
<dbReference type="Proteomes" id="UP000092746">
    <property type="component" value="Unassembled WGS sequence"/>
</dbReference>
<dbReference type="PANTHER" id="PTHR34980">
    <property type="entry name" value="INNER MEMBRANE PROTEIN-RELATED-RELATED"/>
    <property type="match status" value="1"/>
</dbReference>
<accession>A0AAP7GYW7</accession>
<keyword evidence="1" id="KW-1133">Transmembrane helix</keyword>
<organism evidence="2 3">
    <name type="scientific">Aggregatibacter aphrophilus</name>
    <name type="common">Haemophilus aphrophilus</name>
    <dbReference type="NCBI Taxonomy" id="732"/>
    <lineage>
        <taxon>Bacteria</taxon>
        <taxon>Pseudomonadati</taxon>
        <taxon>Pseudomonadota</taxon>
        <taxon>Gammaproteobacteria</taxon>
        <taxon>Pasteurellales</taxon>
        <taxon>Pasteurellaceae</taxon>
        <taxon>Aggregatibacter</taxon>
    </lineage>
</organism>
<gene>
    <name evidence="2" type="ORF">BBB52_02200</name>
</gene>
<dbReference type="Pfam" id="PF05656">
    <property type="entry name" value="DUF805"/>
    <property type="match status" value="1"/>
</dbReference>
<dbReference type="AlphaFoldDB" id="A0AAP7GYW7"/>
<feature type="transmembrane region" description="Helical" evidence="1">
    <location>
        <begin position="135"/>
        <end position="164"/>
    </location>
</feature>
<proteinExistence type="predicted"/>
<name>A0AAP7GYW7_AGGAP</name>
<reference evidence="2 3" key="1">
    <citation type="submission" date="2016-06" db="EMBL/GenBank/DDBJ databases">
        <title>Simultaneous identification of Haemophilus influenzae and Haemophilus haemolyticus using TaqMan real-time PCR.</title>
        <authorList>
            <person name="Price E.P."/>
            <person name="Sarovich D.S."/>
            <person name="Harris T."/>
            <person name="Spargo J.C."/>
            <person name="Nosworthy E."/>
            <person name="Beissbarth J."/>
            <person name="Smith-Vaughan H."/>
        </authorList>
    </citation>
    <scope>NUCLEOTIDE SEQUENCE [LARGE SCALE GENOMIC DNA]</scope>
    <source>
        <strain evidence="2 3">ATCC 7901</strain>
    </source>
</reference>
<evidence type="ECO:0000256" key="1">
    <source>
        <dbReference type="SAM" id="Phobius"/>
    </source>
</evidence>
<keyword evidence="1" id="KW-0812">Transmembrane</keyword>
<comment type="caution">
    <text evidence="2">The sequence shown here is derived from an EMBL/GenBank/DDBJ whole genome shotgun (WGS) entry which is preliminary data.</text>
</comment>
<protein>
    <recommendedName>
        <fullName evidence="4">DUF805 domain-containing protein</fullName>
    </recommendedName>
</protein>
<feature type="transmembrane region" description="Helical" evidence="1">
    <location>
        <begin position="20"/>
        <end position="41"/>
    </location>
</feature>
<keyword evidence="1" id="KW-0472">Membrane</keyword>
<evidence type="ECO:0008006" key="4">
    <source>
        <dbReference type="Google" id="ProtNLM"/>
    </source>
</evidence>
<evidence type="ECO:0000313" key="2">
    <source>
        <dbReference type="EMBL" id="OBY54284.1"/>
    </source>
</evidence>
<feature type="transmembrane region" description="Helical" evidence="1">
    <location>
        <begin position="104"/>
        <end position="123"/>
    </location>
</feature>